<dbReference type="Pfam" id="PF00535">
    <property type="entry name" value="Glycos_transf_2"/>
    <property type="match status" value="1"/>
</dbReference>
<evidence type="ECO:0000256" key="3">
    <source>
        <dbReference type="ARBA" id="ARBA00022679"/>
    </source>
</evidence>
<dbReference type="Proteomes" id="UP000036270">
    <property type="component" value="Unassembled WGS sequence"/>
</dbReference>
<dbReference type="AlphaFoldDB" id="A0A0J5S2V4"/>
<gene>
    <name evidence="5" type="ORF">RO21_07995</name>
</gene>
<evidence type="ECO:0000256" key="1">
    <source>
        <dbReference type="ARBA" id="ARBA00006739"/>
    </source>
</evidence>
<dbReference type="EMBL" id="JWIZ01000048">
    <property type="protein sequence ID" value="KMK51137.1"/>
    <property type="molecule type" value="Genomic_DNA"/>
</dbReference>
<keyword evidence="6" id="KW-1185">Reference proteome</keyword>
<dbReference type="PANTHER" id="PTHR43685">
    <property type="entry name" value="GLYCOSYLTRANSFERASE"/>
    <property type="match status" value="1"/>
</dbReference>
<dbReference type="InterPro" id="IPR050834">
    <property type="entry name" value="Glycosyltransf_2"/>
</dbReference>
<proteinExistence type="inferred from homology"/>
<dbReference type="PATRIC" id="fig|67855.3.peg.1641"/>
<dbReference type="Gene3D" id="3.90.550.10">
    <property type="entry name" value="Spore Coat Polysaccharide Biosynthesis Protein SpsA, Chain A"/>
    <property type="match status" value="1"/>
</dbReference>
<dbReference type="InterPro" id="IPR001173">
    <property type="entry name" value="Glyco_trans_2-like"/>
</dbReference>
<protein>
    <submittedName>
        <fullName evidence="5">Amylovoran biosynthesis protein AmsE</fullName>
    </submittedName>
</protein>
<sequence>MKFSVLISLYNKEKKEYLISCLNSLKIQTYPSDEIIIVFDGPIRYDLEQIIIDYQKDLPIKIVKLSYNVGLGKALNEGLKHCTNEWVFRMDTDDICLPDRFQKQIEYIEQNPTVVLLGTQAKEFNGNMFKEIATKKVPINKNEIYHFAKKRNPFNHMTVAYKKSIIHQVGGYCHHMYMEDYNLWLRIIAYGYEVHNLPEVLVNVRSGIGMYGRRNGIEYIKSEYKLTNLKVNLKLQSRSFAYFYFILRTLPRLLPPKVLGKFYQLIRKFK</sequence>
<dbReference type="InterPro" id="IPR029044">
    <property type="entry name" value="Nucleotide-diphossugar_trans"/>
</dbReference>
<evidence type="ECO:0000259" key="4">
    <source>
        <dbReference type="Pfam" id="PF00535"/>
    </source>
</evidence>
<keyword evidence="3" id="KW-0808">Transferase</keyword>
<evidence type="ECO:0000313" key="6">
    <source>
        <dbReference type="Proteomes" id="UP000036270"/>
    </source>
</evidence>
<dbReference type="PANTHER" id="PTHR43685:SF5">
    <property type="entry name" value="GLYCOSYLTRANSFERASE EPSE-RELATED"/>
    <property type="match status" value="1"/>
</dbReference>
<organism evidence="5 6">
    <name type="scientific">Muribacter muris</name>
    <dbReference type="NCBI Taxonomy" id="67855"/>
    <lineage>
        <taxon>Bacteria</taxon>
        <taxon>Pseudomonadati</taxon>
        <taxon>Pseudomonadota</taxon>
        <taxon>Gammaproteobacteria</taxon>
        <taxon>Pasteurellales</taxon>
        <taxon>Pasteurellaceae</taxon>
        <taxon>Muribacter</taxon>
    </lineage>
</organism>
<evidence type="ECO:0000256" key="2">
    <source>
        <dbReference type="ARBA" id="ARBA00022676"/>
    </source>
</evidence>
<dbReference type="SUPFAM" id="SSF53448">
    <property type="entry name" value="Nucleotide-diphospho-sugar transferases"/>
    <property type="match status" value="1"/>
</dbReference>
<evidence type="ECO:0000313" key="5">
    <source>
        <dbReference type="EMBL" id="KMK51137.1"/>
    </source>
</evidence>
<dbReference type="STRING" id="67855.RO21_07995"/>
<name>A0A0J5S2V4_9PAST</name>
<comment type="caution">
    <text evidence="5">The sequence shown here is derived from an EMBL/GenBank/DDBJ whole genome shotgun (WGS) entry which is preliminary data.</text>
</comment>
<dbReference type="GO" id="GO:0016757">
    <property type="term" value="F:glycosyltransferase activity"/>
    <property type="evidence" value="ECO:0007669"/>
    <property type="project" value="UniProtKB-KW"/>
</dbReference>
<feature type="domain" description="Glycosyltransferase 2-like" evidence="4">
    <location>
        <begin position="4"/>
        <end position="159"/>
    </location>
</feature>
<accession>A0A0J5S2V4</accession>
<keyword evidence="2" id="KW-0328">Glycosyltransferase</keyword>
<comment type="similarity">
    <text evidence="1">Belongs to the glycosyltransferase 2 family.</text>
</comment>
<reference evidence="5 6" key="1">
    <citation type="submission" date="2014-12" db="EMBL/GenBank/DDBJ databases">
        <title>Reclassification of Actinobacillus muris as Muribacter muris.</title>
        <authorList>
            <person name="Christensen H."/>
            <person name="Nicklas W."/>
            <person name="Bisgaard M."/>
        </authorList>
    </citation>
    <scope>NUCLEOTIDE SEQUENCE [LARGE SCALE GENOMIC DNA]</scope>
    <source>
        <strain evidence="5 6">Ackerman80-443D</strain>
    </source>
</reference>
<dbReference type="RefSeq" id="WP_047977274.1">
    <property type="nucleotide sequence ID" value="NZ_JWIZ01000048.1"/>
</dbReference>